<organism evidence="3 4">
    <name type="scientific">Candidatus Iainarchaeum sp</name>
    <dbReference type="NCBI Taxonomy" id="3101447"/>
    <lineage>
        <taxon>Archaea</taxon>
        <taxon>Candidatus Iainarchaeota</taxon>
        <taxon>Candidatus Iainarchaeia</taxon>
        <taxon>Candidatus Iainarchaeales</taxon>
        <taxon>Candidatus Iainarchaeaceae</taxon>
        <taxon>Candidatus Iainarchaeum</taxon>
    </lineage>
</organism>
<evidence type="ECO:0000259" key="2">
    <source>
        <dbReference type="Pfam" id="PF00437"/>
    </source>
</evidence>
<dbReference type="GO" id="GO:0016887">
    <property type="term" value="F:ATP hydrolysis activity"/>
    <property type="evidence" value="ECO:0007669"/>
    <property type="project" value="InterPro"/>
</dbReference>
<dbReference type="Proteomes" id="UP000677687">
    <property type="component" value="Unassembled WGS sequence"/>
</dbReference>
<comment type="caution">
    <text evidence="3">The sequence shown here is derived from an EMBL/GenBank/DDBJ whole genome shotgun (WGS) entry which is preliminary data.</text>
</comment>
<dbReference type="InterPro" id="IPR001482">
    <property type="entry name" value="T2SS/T4SS_dom"/>
</dbReference>
<evidence type="ECO:0000313" key="4">
    <source>
        <dbReference type="Proteomes" id="UP000677687"/>
    </source>
</evidence>
<protein>
    <submittedName>
        <fullName evidence="3">Type II/IV secretion system ATPase subunit</fullName>
    </submittedName>
</protein>
<sequence>MQVGDWAVKESGGKQHLIFDCRNCPYGTSFVEDPHCRFHIFAALLETEADIVVLSEVYERVYNEAQTKMMSEIAKLMVKFETEAIWSYVHLGDPKIEGEEFFGERHDALVKVAHDILAYDPIAAYVLCLEEIKKERNRLAKTPENTRAEIYLGNLVALRETMERTELIGKARDIIMRLRQIPETTALYHSFFEAQIKPSFIGSRLLFEEMEKLELLDEYNVGQSSVQIFKHPSKTEKLYFVNPPEYSLPPDKYFERIYQASIRDISKQANIKMSPEDVNQLAEIVARYTVGYGILEILLSDRRITDIYLDAPIGQKKIYIVHSKYGQCETNIIYTQDEANALVSKMRAISGRPFDEAHPVLDLDLAELETRVAVIGPPLSPDGTAFAFRLHKVTPWTLPQFVDAKMLTPLAAGLLSFFIDMQATMLITGSRGSGKTSLAGSLMLEIPQNSRIIVQEDTMEIAVPYMKELGFNVQRLKTRSPISISKTETEVAPEESLRTALRLGDSALVIGEVRSKEAKVLYEAMRVGAAGNIVMGTIHGDSAYSVWDRVVNDLGVPNTSFKATDVVVVARPIRFAGSLERHRRVVQITEVGKHWTEDPEKEHGLLDLMAYDAGKDTLELNEANIKKSELFERIMKTSGLSAKQIWANIELKANSKEYLVQLKNKYKAPMLLESEHTVLANNKLLLIKENALQKYGASANLDSVLSEWKEWVNSVLLKRVLGAQIKKG</sequence>
<dbReference type="EMBL" id="JAGVWD010000006">
    <property type="protein sequence ID" value="MBS3057072.1"/>
    <property type="molecule type" value="Genomic_DNA"/>
</dbReference>
<dbReference type="InterPro" id="IPR027417">
    <property type="entry name" value="P-loop_NTPase"/>
</dbReference>
<name>A0A8T4KU53_9ARCH</name>
<gene>
    <name evidence="3" type="ORF">J4415_00415</name>
</gene>
<dbReference type="AlphaFoldDB" id="A0A8T4KU53"/>
<reference evidence="3" key="1">
    <citation type="submission" date="2021-03" db="EMBL/GenBank/DDBJ databases">
        <authorList>
            <person name="Jaffe A."/>
        </authorList>
    </citation>
    <scope>NUCLEOTIDE SEQUENCE</scope>
    <source>
        <strain evidence="3">RIFCSPHIGHO2_01_FULL_AR10_44_11</strain>
    </source>
</reference>
<evidence type="ECO:0000313" key="3">
    <source>
        <dbReference type="EMBL" id="MBS3057072.1"/>
    </source>
</evidence>
<accession>A0A8T4KU53</accession>
<reference evidence="3" key="2">
    <citation type="submission" date="2021-05" db="EMBL/GenBank/DDBJ databases">
        <title>Protein family content uncovers lineage relationships and bacterial pathway maintenance mechanisms in DPANN archaea.</title>
        <authorList>
            <person name="Castelle C.J."/>
            <person name="Meheust R."/>
            <person name="Jaffe A.L."/>
            <person name="Seitz K."/>
            <person name="Gong X."/>
            <person name="Baker B.J."/>
            <person name="Banfield J.F."/>
        </authorList>
    </citation>
    <scope>NUCLEOTIDE SEQUENCE</scope>
    <source>
        <strain evidence="3">RIFCSPHIGHO2_01_FULL_AR10_44_11</strain>
    </source>
</reference>
<dbReference type="InterPro" id="IPR050921">
    <property type="entry name" value="T4SS_GSP_E_ATPase"/>
</dbReference>
<proteinExistence type="inferred from homology"/>
<dbReference type="Pfam" id="PF00437">
    <property type="entry name" value="T2SSE"/>
    <property type="match status" value="1"/>
</dbReference>
<dbReference type="Gene3D" id="3.30.450.380">
    <property type="match status" value="1"/>
</dbReference>
<dbReference type="Gene3D" id="3.40.50.300">
    <property type="entry name" value="P-loop containing nucleotide triphosphate hydrolases"/>
    <property type="match status" value="1"/>
</dbReference>
<dbReference type="SUPFAM" id="SSF52540">
    <property type="entry name" value="P-loop containing nucleoside triphosphate hydrolases"/>
    <property type="match status" value="1"/>
</dbReference>
<dbReference type="PANTHER" id="PTHR30486:SF6">
    <property type="entry name" value="TYPE IV PILUS RETRACTATION ATPASE PILT"/>
    <property type="match status" value="1"/>
</dbReference>
<feature type="domain" description="Bacterial type II secretion system protein E" evidence="2">
    <location>
        <begin position="340"/>
        <end position="571"/>
    </location>
</feature>
<comment type="similarity">
    <text evidence="1">Belongs to the GSP E family.</text>
</comment>
<dbReference type="PANTHER" id="PTHR30486">
    <property type="entry name" value="TWITCHING MOTILITY PROTEIN PILT"/>
    <property type="match status" value="1"/>
</dbReference>
<evidence type="ECO:0000256" key="1">
    <source>
        <dbReference type="ARBA" id="ARBA00006611"/>
    </source>
</evidence>